<keyword evidence="2" id="KW-1133">Transmembrane helix</keyword>
<protein>
    <recommendedName>
        <fullName evidence="5">Dehydrogenase/reductase SDR family member 7</fullName>
    </recommendedName>
</protein>
<reference evidence="3" key="1">
    <citation type="submission" date="2019-08" db="EMBL/GenBank/DDBJ databases">
        <title>The genome of the North American firefly Photinus pyralis.</title>
        <authorList>
            <consortium name="Photinus pyralis genome working group"/>
            <person name="Fallon T.R."/>
            <person name="Sander Lower S.E."/>
            <person name="Weng J.-K."/>
        </authorList>
    </citation>
    <scope>NUCLEOTIDE SEQUENCE</scope>
    <source>
        <strain evidence="3">TRF0915ILg1</strain>
        <tissue evidence="3">Whole body</tissue>
    </source>
</reference>
<dbReference type="Proteomes" id="UP000801492">
    <property type="component" value="Unassembled WGS sequence"/>
</dbReference>
<evidence type="ECO:0000256" key="2">
    <source>
        <dbReference type="SAM" id="Phobius"/>
    </source>
</evidence>
<dbReference type="InterPro" id="IPR036291">
    <property type="entry name" value="NAD(P)-bd_dom_sf"/>
</dbReference>
<evidence type="ECO:0000256" key="1">
    <source>
        <dbReference type="RuleBase" id="RU000363"/>
    </source>
</evidence>
<dbReference type="EMBL" id="VTPC01003492">
    <property type="protein sequence ID" value="KAF2898447.1"/>
    <property type="molecule type" value="Genomic_DNA"/>
</dbReference>
<gene>
    <name evidence="3" type="ORF">ILUMI_07725</name>
</gene>
<dbReference type="Pfam" id="PF00106">
    <property type="entry name" value="adh_short"/>
    <property type="match status" value="1"/>
</dbReference>
<evidence type="ECO:0000313" key="3">
    <source>
        <dbReference type="EMBL" id="KAF2898447.1"/>
    </source>
</evidence>
<dbReference type="PRINTS" id="PR00081">
    <property type="entry name" value="GDHRDH"/>
</dbReference>
<name>A0A8K0D8T8_IGNLU</name>
<dbReference type="PANTHER" id="PTHR44269:SF1">
    <property type="entry name" value="DEHYDROGENASE_REDUCTASE SDR FAMILY MEMBER 7"/>
    <property type="match status" value="1"/>
</dbReference>
<dbReference type="AlphaFoldDB" id="A0A8K0D8T8"/>
<dbReference type="InterPro" id="IPR002347">
    <property type="entry name" value="SDR_fam"/>
</dbReference>
<comment type="similarity">
    <text evidence="1">Belongs to the short-chain dehydrogenases/reductases (SDR) family.</text>
</comment>
<keyword evidence="2" id="KW-0472">Membrane</keyword>
<evidence type="ECO:0008006" key="5">
    <source>
        <dbReference type="Google" id="ProtNLM"/>
    </source>
</evidence>
<accession>A0A8K0D8T8</accession>
<proteinExistence type="inferred from homology"/>
<evidence type="ECO:0000313" key="4">
    <source>
        <dbReference type="Proteomes" id="UP000801492"/>
    </source>
</evidence>
<dbReference type="PRINTS" id="PR00080">
    <property type="entry name" value="SDRFAMILY"/>
</dbReference>
<dbReference type="SUPFAM" id="SSF51735">
    <property type="entry name" value="NAD(P)-binding Rossmann-fold domains"/>
    <property type="match status" value="1"/>
</dbReference>
<keyword evidence="4" id="KW-1185">Reference proteome</keyword>
<dbReference type="OrthoDB" id="47007at2759"/>
<organism evidence="3 4">
    <name type="scientific">Ignelater luminosus</name>
    <name type="common">Cucubano</name>
    <name type="synonym">Pyrophorus luminosus</name>
    <dbReference type="NCBI Taxonomy" id="2038154"/>
    <lineage>
        <taxon>Eukaryota</taxon>
        <taxon>Metazoa</taxon>
        <taxon>Ecdysozoa</taxon>
        <taxon>Arthropoda</taxon>
        <taxon>Hexapoda</taxon>
        <taxon>Insecta</taxon>
        <taxon>Pterygota</taxon>
        <taxon>Neoptera</taxon>
        <taxon>Endopterygota</taxon>
        <taxon>Coleoptera</taxon>
        <taxon>Polyphaga</taxon>
        <taxon>Elateriformia</taxon>
        <taxon>Elateroidea</taxon>
        <taxon>Elateridae</taxon>
        <taxon>Agrypninae</taxon>
        <taxon>Pyrophorini</taxon>
        <taxon>Ignelater</taxon>
    </lineage>
</organism>
<dbReference type="PANTHER" id="PTHR44269">
    <property type="entry name" value="DEHYDROGENASE/REDUCTASE SDR FAMILY MEMBER 7-RELATED"/>
    <property type="match status" value="1"/>
</dbReference>
<feature type="transmembrane region" description="Helical" evidence="2">
    <location>
        <begin position="284"/>
        <end position="308"/>
    </location>
</feature>
<sequence length="332" mass="37020">MVLCLIGLAVVCYGILYAIFLYVLDCDLELAFYEKFGKPISRLRGKVVFITGASSGIGENTAIALAKHGVKLVLAARRKAELERVKQNCIACSNGKLAENDVLVLPMDMLDFDSHEKNFNLAVQHFGRVDVLLNNAGRSQRANWENIEMRVHKEMFDLNVFSVLNLSSIAIKYFNTVGSGHIAVTSSVTGVLPLPFSATYIGSKHALHGYFNSLRNEKLTTDLRLAVTLLCPGPTFTNFLQESYTDTVGQKYGIPTQNTDRRMTGERCGELCAIAIANETHESWMGLFPMMPLLYLFVYFPIIGRIIMKVVGPNNLFRFRDSKDISLSEKQS</sequence>
<keyword evidence="2" id="KW-0812">Transmembrane</keyword>
<dbReference type="Gene3D" id="3.40.50.720">
    <property type="entry name" value="NAD(P)-binding Rossmann-like Domain"/>
    <property type="match status" value="1"/>
</dbReference>
<dbReference type="InterPro" id="IPR053011">
    <property type="entry name" value="SDR_family_member_7"/>
</dbReference>
<comment type="caution">
    <text evidence="3">The sequence shown here is derived from an EMBL/GenBank/DDBJ whole genome shotgun (WGS) entry which is preliminary data.</text>
</comment>